<evidence type="ECO:0000313" key="2">
    <source>
        <dbReference type="Proteomes" id="UP000178534"/>
    </source>
</evidence>
<sequence>MKTSHKVNSTAPTIGEFLAKIESLKEKTGVDLSTAEDLSIAVMNMISLEEHFFFTGVKTKHDEYFNTSLEIRNIRKELLAELMPNHEGETWCISKHLLSATMRLIEVGNKLHSENKKEEAKNMFEKAYKVYAIFWALKLKLLDGRSVSSAAKNSSQLEDLVSKLADCCDE</sequence>
<proteinExistence type="predicted"/>
<protein>
    <submittedName>
        <fullName evidence="1">Uncharacterized protein</fullName>
    </submittedName>
</protein>
<dbReference type="Proteomes" id="UP000178534">
    <property type="component" value="Unassembled WGS sequence"/>
</dbReference>
<dbReference type="EMBL" id="MHLP01000031">
    <property type="protein sequence ID" value="OGZ11898.1"/>
    <property type="molecule type" value="Genomic_DNA"/>
</dbReference>
<evidence type="ECO:0000313" key="1">
    <source>
        <dbReference type="EMBL" id="OGZ11898.1"/>
    </source>
</evidence>
<name>A0A1G2DGI7_9BACT</name>
<dbReference type="STRING" id="1798665.A2942_01900"/>
<accession>A0A1G2DGI7</accession>
<dbReference type="AlphaFoldDB" id="A0A1G2DGI7"/>
<organism evidence="1 2">
    <name type="scientific">Candidatus Lloydbacteria bacterium RIFCSPLOWO2_01_FULL_50_20</name>
    <dbReference type="NCBI Taxonomy" id="1798665"/>
    <lineage>
        <taxon>Bacteria</taxon>
        <taxon>Candidatus Lloydiibacteriota</taxon>
    </lineage>
</organism>
<comment type="caution">
    <text evidence="1">The sequence shown here is derived from an EMBL/GenBank/DDBJ whole genome shotgun (WGS) entry which is preliminary data.</text>
</comment>
<reference evidence="1 2" key="1">
    <citation type="journal article" date="2016" name="Nat. Commun.">
        <title>Thousands of microbial genomes shed light on interconnected biogeochemical processes in an aquifer system.</title>
        <authorList>
            <person name="Anantharaman K."/>
            <person name="Brown C.T."/>
            <person name="Hug L.A."/>
            <person name="Sharon I."/>
            <person name="Castelle C.J."/>
            <person name="Probst A.J."/>
            <person name="Thomas B.C."/>
            <person name="Singh A."/>
            <person name="Wilkins M.J."/>
            <person name="Karaoz U."/>
            <person name="Brodie E.L."/>
            <person name="Williams K.H."/>
            <person name="Hubbard S.S."/>
            <person name="Banfield J.F."/>
        </authorList>
    </citation>
    <scope>NUCLEOTIDE SEQUENCE [LARGE SCALE GENOMIC DNA]</scope>
</reference>
<gene>
    <name evidence="1" type="ORF">A2942_01900</name>
</gene>